<dbReference type="Gene3D" id="1.10.287.950">
    <property type="entry name" value="Methyl-accepting chemotaxis protein"/>
    <property type="match status" value="1"/>
</dbReference>
<dbReference type="GO" id="GO:0007165">
    <property type="term" value="P:signal transduction"/>
    <property type="evidence" value="ECO:0007669"/>
    <property type="project" value="UniProtKB-KW"/>
</dbReference>
<feature type="transmembrane region" description="Helical" evidence="9">
    <location>
        <begin position="6"/>
        <end position="29"/>
    </location>
</feature>
<keyword evidence="9" id="KW-0812">Transmembrane</keyword>
<proteinExistence type="inferred from homology"/>
<comment type="similarity">
    <text evidence="5">Belongs to the methyl-accepting chemotaxis (MCP) protein family.</text>
</comment>
<evidence type="ECO:0000256" key="9">
    <source>
        <dbReference type="SAM" id="Phobius"/>
    </source>
</evidence>
<accession>K6DS39</accession>
<evidence type="ECO:0000256" key="2">
    <source>
        <dbReference type="ARBA" id="ARBA00022475"/>
    </source>
</evidence>
<sequence length="679" mass="75278">MTIQKKILGIIITAVIGLALLLGAVFYAFNRLGVMDEKIERVIQAVGLGKDIIIHANQARVNETEFLQSFDEENVKLVEQEITQLKSTVETLGQLSDEEKIKDSTRMLLQFSTMYDSRFRELVNRQQELGYNPTSGMKGKLNEAAGKLESAIKAKGDSKAVQLYQALRMIEKDFIADHIPVNEYSKLSQELTNHIATNANYSSSDKQLLDNYLYAFMEVQRLIISQISSSNTFQTIISDLNKEVQSVNEVLAEENNEILQYKEKQMNLLIIIMISISAGVLFILLLLGYLIFKSISKSVMDLHSGAEIIGKGDLTHRVVATSKDEIGKVANAFNQMADNVQTSLQKVKQAAEQLSSSSNALSTLSDQTATQTYEVNEAIEQIASGAQKQSNDIDLGSRLIEEILTQINNVNDHAEQITHQAKTTSEKGQIGIKVVNELDHTSKEYTDLAQTLINSVQEVADQSYQISKILETIREISENSGLLALNAAIEAARAGDAGRGFSVVANEVGKLAEKTKQETNNIQEVIATINEKIAISTREAEKLEIYNAKQKDSVLHTLNSFDDIVNQVAVIDGSTVEIRRALETVNKTSQDLFSAMQEISAVSQESAAFSEEVSASSENQIQAIEEVNRSAADLLKLSKILFEEVNKFQLENSSFVKDENLDDNSEESSIEIEEKEIRD</sequence>
<feature type="coiled-coil region" evidence="7">
    <location>
        <begin position="237"/>
        <end position="264"/>
    </location>
</feature>
<evidence type="ECO:0000256" key="5">
    <source>
        <dbReference type="ARBA" id="ARBA00029447"/>
    </source>
</evidence>
<keyword evidence="4 6" id="KW-0807">Transducer</keyword>
<dbReference type="Pfam" id="PF00015">
    <property type="entry name" value="MCPsignal"/>
    <property type="match status" value="1"/>
</dbReference>
<organism evidence="12 13">
    <name type="scientific">Schinkia azotoformans LMG 9581</name>
    <dbReference type="NCBI Taxonomy" id="1131731"/>
    <lineage>
        <taxon>Bacteria</taxon>
        <taxon>Bacillati</taxon>
        <taxon>Bacillota</taxon>
        <taxon>Bacilli</taxon>
        <taxon>Bacillales</taxon>
        <taxon>Bacillaceae</taxon>
        <taxon>Calidifontibacillus/Schinkia group</taxon>
        <taxon>Schinkia</taxon>
    </lineage>
</organism>
<evidence type="ECO:0000256" key="7">
    <source>
        <dbReference type="SAM" id="Coils"/>
    </source>
</evidence>
<feature type="domain" description="HAMP" evidence="11">
    <location>
        <begin position="293"/>
        <end position="345"/>
    </location>
</feature>
<keyword evidence="2" id="KW-1003">Cell membrane</keyword>
<dbReference type="SUPFAM" id="SSF58104">
    <property type="entry name" value="Methyl-accepting chemotaxis protein (MCP) signaling domain"/>
    <property type="match status" value="1"/>
</dbReference>
<comment type="subcellular location">
    <subcellularLocation>
        <location evidence="1">Cell membrane</location>
    </subcellularLocation>
</comment>
<evidence type="ECO:0000256" key="4">
    <source>
        <dbReference type="ARBA" id="ARBA00023224"/>
    </source>
</evidence>
<dbReference type="PANTHER" id="PTHR32089:SF112">
    <property type="entry name" value="LYSOZYME-LIKE PROTEIN-RELATED"/>
    <property type="match status" value="1"/>
</dbReference>
<evidence type="ECO:0000256" key="6">
    <source>
        <dbReference type="PROSITE-ProRule" id="PRU00284"/>
    </source>
</evidence>
<evidence type="ECO:0000313" key="13">
    <source>
        <dbReference type="Proteomes" id="UP000006315"/>
    </source>
</evidence>
<dbReference type="RefSeq" id="WP_003329176.1">
    <property type="nucleotide sequence ID" value="NZ_AJLR01000004.1"/>
</dbReference>
<keyword evidence="3 9" id="KW-0472">Membrane</keyword>
<protein>
    <submittedName>
        <fullName evidence="12">Methyl-accepting chemotaxis sensory transducer with Cache sensor</fullName>
    </submittedName>
</protein>
<evidence type="ECO:0000259" key="11">
    <source>
        <dbReference type="PROSITE" id="PS50885"/>
    </source>
</evidence>
<dbReference type="GO" id="GO:0005886">
    <property type="term" value="C:plasma membrane"/>
    <property type="evidence" value="ECO:0007669"/>
    <property type="project" value="UniProtKB-SubCell"/>
</dbReference>
<feature type="region of interest" description="Disordered" evidence="8">
    <location>
        <begin position="656"/>
        <end position="679"/>
    </location>
</feature>
<feature type="transmembrane region" description="Helical" evidence="9">
    <location>
        <begin position="268"/>
        <end position="292"/>
    </location>
</feature>
<dbReference type="Gene3D" id="6.10.340.10">
    <property type="match status" value="1"/>
</dbReference>
<gene>
    <name evidence="12" type="ORF">BAZO_00105</name>
</gene>
<dbReference type="Pfam" id="PF00672">
    <property type="entry name" value="HAMP"/>
    <property type="match status" value="1"/>
</dbReference>
<dbReference type="CDD" id="cd06225">
    <property type="entry name" value="HAMP"/>
    <property type="match status" value="1"/>
</dbReference>
<evidence type="ECO:0000256" key="8">
    <source>
        <dbReference type="SAM" id="MobiDB-lite"/>
    </source>
</evidence>
<reference evidence="12 13" key="1">
    <citation type="journal article" date="2012" name="Front. Microbiol.">
        <title>Redundancy and modularity in membrane-associated dissimilatory nitrate reduction in Bacillus.</title>
        <authorList>
            <person name="Heylen K."/>
            <person name="Keltjens J."/>
        </authorList>
    </citation>
    <scope>NUCLEOTIDE SEQUENCE [LARGE SCALE GENOMIC DNA]</scope>
    <source>
        <strain evidence="12 13">LMG 9581</strain>
    </source>
</reference>
<comment type="caution">
    <text evidence="12">The sequence shown here is derived from an EMBL/GenBank/DDBJ whole genome shotgun (WGS) entry which is preliminary data.</text>
</comment>
<dbReference type="InterPro" id="IPR003660">
    <property type="entry name" value="HAMP_dom"/>
</dbReference>
<dbReference type="PROSITE" id="PS50111">
    <property type="entry name" value="CHEMOTAXIS_TRANSDUC_2"/>
    <property type="match status" value="1"/>
</dbReference>
<dbReference type="AlphaFoldDB" id="K6DS39"/>
<evidence type="ECO:0000256" key="3">
    <source>
        <dbReference type="ARBA" id="ARBA00023136"/>
    </source>
</evidence>
<dbReference type="SMART" id="SM00304">
    <property type="entry name" value="HAMP"/>
    <property type="match status" value="1"/>
</dbReference>
<dbReference type="GeneID" id="89469042"/>
<dbReference type="PATRIC" id="fig|1131731.3.peg.19"/>
<keyword evidence="9" id="KW-1133">Transmembrane helix</keyword>
<dbReference type="EMBL" id="AJLR01000004">
    <property type="protein sequence ID" value="EKN71174.1"/>
    <property type="molecule type" value="Genomic_DNA"/>
</dbReference>
<dbReference type="SMART" id="SM00283">
    <property type="entry name" value="MA"/>
    <property type="match status" value="1"/>
</dbReference>
<dbReference type="InterPro" id="IPR004089">
    <property type="entry name" value="MCPsignal_dom"/>
</dbReference>
<evidence type="ECO:0000259" key="10">
    <source>
        <dbReference type="PROSITE" id="PS50111"/>
    </source>
</evidence>
<feature type="domain" description="Methyl-accepting transducer" evidence="10">
    <location>
        <begin position="364"/>
        <end position="621"/>
    </location>
</feature>
<feature type="compositionally biased region" description="Acidic residues" evidence="8">
    <location>
        <begin position="660"/>
        <end position="679"/>
    </location>
</feature>
<dbReference type="PANTHER" id="PTHR32089">
    <property type="entry name" value="METHYL-ACCEPTING CHEMOTAXIS PROTEIN MCPB"/>
    <property type="match status" value="1"/>
</dbReference>
<evidence type="ECO:0000256" key="1">
    <source>
        <dbReference type="ARBA" id="ARBA00004236"/>
    </source>
</evidence>
<dbReference type="STRING" id="1131731.BAZO_00105"/>
<dbReference type="Proteomes" id="UP000006315">
    <property type="component" value="Unassembled WGS sequence"/>
</dbReference>
<keyword evidence="13" id="KW-1185">Reference proteome</keyword>
<keyword evidence="7" id="KW-0175">Coiled coil</keyword>
<dbReference type="PROSITE" id="PS50885">
    <property type="entry name" value="HAMP"/>
    <property type="match status" value="1"/>
</dbReference>
<name>K6DS39_SCHAZ</name>
<evidence type="ECO:0000313" key="12">
    <source>
        <dbReference type="EMBL" id="EKN71174.1"/>
    </source>
</evidence>